<dbReference type="RefSeq" id="WP_004229743.1">
    <property type="nucleotide sequence ID" value="NZ_AEUV02000002.1"/>
</dbReference>
<keyword evidence="12" id="KW-1185">Reference proteome</keyword>
<comment type="caution">
    <text evidence="11">The sequence shown here is derived from an EMBL/GenBank/DDBJ whole genome shotgun (WGS) entry which is preliminary data.</text>
</comment>
<evidence type="ECO:0000259" key="10">
    <source>
        <dbReference type="Pfam" id="PF10502"/>
    </source>
</evidence>
<dbReference type="InterPro" id="IPR019757">
    <property type="entry name" value="Pept_S26A_signal_pept_1_Lys-AS"/>
</dbReference>
<comment type="catalytic activity">
    <reaction evidence="1 8">
        <text>Cleavage of hydrophobic, N-terminal signal or leader sequences from secreted and periplasmic proteins.</text>
        <dbReference type="EC" id="3.4.21.89"/>
    </reaction>
</comment>
<evidence type="ECO:0000256" key="6">
    <source>
        <dbReference type="ARBA" id="ARBA00022801"/>
    </source>
</evidence>
<sequence length="214" mass="24400">MSATTSKKKTISYFDSPFIYFMKEWGIFLFIIITILITRIFLWTLVTVDGHSMDPTLAGHQRLFVAKTAKIDRFDIVVAKETENGRSKQIVKRIIGMPGDTITYDHDKLTVNGKKVNEDYLKSYQTKFAQDKLQSTYSYNSYFQQLARSAQAFTVDKEGNASFTVKVPKGSYLLLGDDRIVSKDSRAVGTFKEDSIIGEVKFRFWPLTEIGSPE</sequence>
<evidence type="ECO:0000313" key="11">
    <source>
        <dbReference type="EMBL" id="EHI75392.1"/>
    </source>
</evidence>
<dbReference type="GO" id="GO:0006465">
    <property type="term" value="P:signal peptide processing"/>
    <property type="evidence" value="ECO:0007669"/>
    <property type="project" value="InterPro"/>
</dbReference>
<keyword evidence="8" id="KW-0812">Transmembrane</keyword>
<evidence type="ECO:0000256" key="1">
    <source>
        <dbReference type="ARBA" id="ARBA00000677"/>
    </source>
</evidence>
<dbReference type="PANTHER" id="PTHR43390">
    <property type="entry name" value="SIGNAL PEPTIDASE I"/>
    <property type="match status" value="1"/>
</dbReference>
<name>G5JRU0_STRCG</name>
<reference evidence="11" key="1">
    <citation type="submission" date="2011-07" db="EMBL/GenBank/DDBJ databases">
        <authorList>
            <person name="Stanhope M.J."/>
            <person name="Durkin A.S."/>
            <person name="Hostetler J."/>
            <person name="Kim M."/>
            <person name="Radune D."/>
            <person name="Singh I."/>
            <person name="Town C.D."/>
        </authorList>
    </citation>
    <scope>NUCLEOTIDE SEQUENCE [LARGE SCALE GENOMIC DNA]</scope>
    <source>
        <strain evidence="11">HS-6</strain>
    </source>
</reference>
<feature type="active site" evidence="7">
    <location>
        <position position="92"/>
    </location>
</feature>
<feature type="active site" evidence="7">
    <location>
        <position position="52"/>
    </location>
</feature>
<dbReference type="EMBL" id="AEUV02000002">
    <property type="protein sequence ID" value="EHI75392.1"/>
    <property type="molecule type" value="Genomic_DNA"/>
</dbReference>
<evidence type="ECO:0000256" key="8">
    <source>
        <dbReference type="RuleBase" id="RU003993"/>
    </source>
</evidence>
<keyword evidence="6 8" id="KW-0378">Hydrolase</keyword>
<protein>
    <recommendedName>
        <fullName evidence="4 8">Signal peptidase I</fullName>
        <ecNumber evidence="4 8">3.4.21.89</ecNumber>
    </recommendedName>
</protein>
<dbReference type="MEROPS" id="S26.015"/>
<organism evidence="11 12">
    <name type="scientific">Streptococcus criceti HS-6</name>
    <dbReference type="NCBI Taxonomy" id="873449"/>
    <lineage>
        <taxon>Bacteria</taxon>
        <taxon>Bacillati</taxon>
        <taxon>Bacillota</taxon>
        <taxon>Bacilli</taxon>
        <taxon>Lactobacillales</taxon>
        <taxon>Streptococcaceae</taxon>
        <taxon>Streptococcus</taxon>
    </lineage>
</organism>
<dbReference type="PROSITE" id="PS00760">
    <property type="entry name" value="SPASE_I_2"/>
    <property type="match status" value="1"/>
</dbReference>
<dbReference type="PRINTS" id="PR00727">
    <property type="entry name" value="LEADERPTASE"/>
</dbReference>
<keyword evidence="8" id="KW-0472">Membrane</keyword>
<evidence type="ECO:0000256" key="2">
    <source>
        <dbReference type="ARBA" id="ARBA00004401"/>
    </source>
</evidence>
<evidence type="ECO:0000256" key="4">
    <source>
        <dbReference type="ARBA" id="ARBA00013208"/>
    </source>
</evidence>
<dbReference type="GO" id="GO:0004252">
    <property type="term" value="F:serine-type endopeptidase activity"/>
    <property type="evidence" value="ECO:0007669"/>
    <property type="project" value="InterPro"/>
</dbReference>
<dbReference type="InterPro" id="IPR036286">
    <property type="entry name" value="LexA/Signal_pep-like_sf"/>
</dbReference>
<feature type="domain" description="Peptidase S26" evidence="10">
    <location>
        <begin position="23"/>
        <end position="205"/>
    </location>
</feature>
<dbReference type="AlphaFoldDB" id="G5JRU0"/>
<dbReference type="Pfam" id="PF10502">
    <property type="entry name" value="Peptidase_S26"/>
    <property type="match status" value="1"/>
</dbReference>
<dbReference type="Gene3D" id="2.10.109.10">
    <property type="entry name" value="Umud Fragment, subunit A"/>
    <property type="match status" value="1"/>
</dbReference>
<evidence type="ECO:0000256" key="5">
    <source>
        <dbReference type="ARBA" id="ARBA00022670"/>
    </source>
</evidence>
<feature type="transmembrane region" description="Helical" evidence="8">
    <location>
        <begin position="25"/>
        <end position="46"/>
    </location>
</feature>
<dbReference type="PANTHER" id="PTHR43390:SF1">
    <property type="entry name" value="CHLOROPLAST PROCESSING PEPTIDASE"/>
    <property type="match status" value="1"/>
</dbReference>
<evidence type="ECO:0000256" key="9">
    <source>
        <dbReference type="RuleBase" id="RU362042"/>
    </source>
</evidence>
<dbReference type="EC" id="3.4.21.89" evidence="4 8"/>
<dbReference type="CDD" id="cd06530">
    <property type="entry name" value="S26_SPase_I"/>
    <property type="match status" value="1"/>
</dbReference>
<evidence type="ECO:0000256" key="7">
    <source>
        <dbReference type="PIRSR" id="PIRSR600223-1"/>
    </source>
</evidence>
<dbReference type="NCBIfam" id="TIGR02227">
    <property type="entry name" value="sigpep_I_bact"/>
    <property type="match status" value="1"/>
</dbReference>
<dbReference type="STRING" id="873449.STRCR_0798"/>
<dbReference type="OrthoDB" id="9802919at2"/>
<evidence type="ECO:0000313" key="12">
    <source>
        <dbReference type="Proteomes" id="UP000004322"/>
    </source>
</evidence>
<dbReference type="InterPro" id="IPR019533">
    <property type="entry name" value="Peptidase_S26"/>
</dbReference>
<comment type="subcellular location">
    <subcellularLocation>
        <location evidence="2">Cell membrane</location>
        <topology evidence="2">Single-pass type II membrane protein</topology>
    </subcellularLocation>
    <subcellularLocation>
        <location evidence="9">Membrane</location>
        <topology evidence="9">Single-pass type II membrane protein</topology>
    </subcellularLocation>
</comment>
<dbReference type="SUPFAM" id="SSF51306">
    <property type="entry name" value="LexA/Signal peptidase"/>
    <property type="match status" value="1"/>
</dbReference>
<dbReference type="InterPro" id="IPR000223">
    <property type="entry name" value="Pept_S26A_signal_pept_1"/>
</dbReference>
<dbReference type="PROSITE" id="PS00501">
    <property type="entry name" value="SPASE_I_1"/>
    <property type="match status" value="1"/>
</dbReference>
<keyword evidence="8" id="KW-1133">Transmembrane helix</keyword>
<evidence type="ECO:0000256" key="3">
    <source>
        <dbReference type="ARBA" id="ARBA00009370"/>
    </source>
</evidence>
<dbReference type="GO" id="GO:0005886">
    <property type="term" value="C:plasma membrane"/>
    <property type="evidence" value="ECO:0007669"/>
    <property type="project" value="UniProtKB-SubCell"/>
</dbReference>
<dbReference type="eggNOG" id="COG0681">
    <property type="taxonomic scope" value="Bacteria"/>
</dbReference>
<proteinExistence type="inferred from homology"/>
<dbReference type="Proteomes" id="UP000004322">
    <property type="component" value="Unassembled WGS sequence"/>
</dbReference>
<gene>
    <name evidence="11" type="ORF">STRCR_0798</name>
</gene>
<comment type="similarity">
    <text evidence="3 9">Belongs to the peptidase S26 family.</text>
</comment>
<dbReference type="GO" id="GO:0009003">
    <property type="term" value="F:signal peptidase activity"/>
    <property type="evidence" value="ECO:0007669"/>
    <property type="project" value="UniProtKB-EC"/>
</dbReference>
<accession>G5JRU0</accession>
<keyword evidence="5 8" id="KW-0645">Protease</keyword>
<dbReference type="InterPro" id="IPR019756">
    <property type="entry name" value="Pept_S26A_signal_pept_1_Ser-AS"/>
</dbReference>